<evidence type="ECO:0000313" key="2">
    <source>
        <dbReference type="Proteomes" id="UP000623467"/>
    </source>
</evidence>
<keyword evidence="2" id="KW-1185">Reference proteome</keyword>
<gene>
    <name evidence="1" type="ORF">MSAN_01764600</name>
</gene>
<evidence type="ECO:0000313" key="1">
    <source>
        <dbReference type="EMBL" id="KAF7348120.1"/>
    </source>
</evidence>
<reference evidence="1" key="1">
    <citation type="submission" date="2020-05" db="EMBL/GenBank/DDBJ databases">
        <title>Mycena genomes resolve the evolution of fungal bioluminescence.</title>
        <authorList>
            <person name="Tsai I.J."/>
        </authorList>
    </citation>
    <scope>NUCLEOTIDE SEQUENCE</scope>
    <source>
        <strain evidence="1">160909Yilan</strain>
    </source>
</reference>
<comment type="caution">
    <text evidence="1">The sequence shown here is derived from an EMBL/GenBank/DDBJ whole genome shotgun (WGS) entry which is preliminary data.</text>
</comment>
<protein>
    <submittedName>
        <fullName evidence="1">Uncharacterized protein</fullName>
    </submittedName>
</protein>
<proteinExistence type="predicted"/>
<dbReference type="OrthoDB" id="2942309at2759"/>
<name>A0A8H6XU15_9AGAR</name>
<sequence length="231" mass="25421">MSVPAPAPLILLCTPIYAPDPGDEDREKHSEFHAIIHEEWKGAVTSRDTMVRMLKWNADCTEYHDHAGEDVGPIPASKVPSTSAPGLLPTQHARAREFRLCQTQAQDAANTVRTSARGTGDLVSRVFHSFPPGVPLGTFNSFAHVCTQQLSSLMRSTYGTMVELACGEGCERRWGSDAGDVPMLYAVSGHNRLFRSKDRAVAVLKSTPDAELAFSRDEDELLRFVKEYCTT</sequence>
<dbReference type="EMBL" id="JACAZH010000017">
    <property type="protein sequence ID" value="KAF7348120.1"/>
    <property type="molecule type" value="Genomic_DNA"/>
</dbReference>
<dbReference type="AlphaFoldDB" id="A0A8H6XU15"/>
<accession>A0A8H6XU15</accession>
<dbReference type="Proteomes" id="UP000623467">
    <property type="component" value="Unassembled WGS sequence"/>
</dbReference>
<organism evidence="1 2">
    <name type="scientific">Mycena sanguinolenta</name>
    <dbReference type="NCBI Taxonomy" id="230812"/>
    <lineage>
        <taxon>Eukaryota</taxon>
        <taxon>Fungi</taxon>
        <taxon>Dikarya</taxon>
        <taxon>Basidiomycota</taxon>
        <taxon>Agaricomycotina</taxon>
        <taxon>Agaricomycetes</taxon>
        <taxon>Agaricomycetidae</taxon>
        <taxon>Agaricales</taxon>
        <taxon>Marasmiineae</taxon>
        <taxon>Mycenaceae</taxon>
        <taxon>Mycena</taxon>
    </lineage>
</organism>